<dbReference type="PRINTS" id="PR00036">
    <property type="entry name" value="HTHLACI"/>
</dbReference>
<reference evidence="5 6" key="1">
    <citation type="submission" date="2019-07" db="EMBL/GenBank/DDBJ databases">
        <title>Litoreibacter alkalisoli sp. nov., isolated from saline-alkaline soil.</title>
        <authorList>
            <person name="Wang S."/>
            <person name="Xu L."/>
            <person name="Xing Y.-T."/>
            <person name="Sun J.-Q."/>
        </authorList>
    </citation>
    <scope>NUCLEOTIDE SEQUENCE [LARGE SCALE GENOMIC DNA]</scope>
    <source>
        <strain evidence="5 6">LN3S51</strain>
        <plasmid evidence="5 6">unnamed4</plasmid>
    </source>
</reference>
<keyword evidence="6" id="KW-1185">Reference proteome</keyword>
<sequence>MVRPTIKDVAQAAGVSIATVDRVVNNRGGVSMRKHALVARAIAELNYVRDLSAANLSRKRNYRLMFVLPEGDNAFFSTLRNLVRAKEPEAALLRTVLELRLVPGFDSDALVEEIDQIDASRIDGVAIVATESQVVRDAIRRLIQRGVQVLTLVSDLPSSGRHGYVGIDNVAAGRTAARFMGRYLSRTGGKVAVLAGSMIARDHLERRLGFDQIMREDFPHVDVMPSVETLDDRNHVERLVSEALRNEDLAGIYNIGAGNQGLIEAVANVTFEHRPVTIAHDLLQVTRQGVEAGLIDIVIDQAPEREITTAIELLRALSDGQAISEARAAIGIGVYVRDNLPQPGEISAPQPAEPLVRVGET</sequence>
<dbReference type="GO" id="GO:0000976">
    <property type="term" value="F:transcription cis-regulatory region binding"/>
    <property type="evidence" value="ECO:0007669"/>
    <property type="project" value="TreeGrafter"/>
</dbReference>
<dbReference type="PROSITE" id="PS00356">
    <property type="entry name" value="HTH_LACI_1"/>
    <property type="match status" value="1"/>
</dbReference>
<dbReference type="InterPro" id="IPR000843">
    <property type="entry name" value="HTH_LacI"/>
</dbReference>
<evidence type="ECO:0000313" key="6">
    <source>
        <dbReference type="Proteomes" id="UP000318483"/>
    </source>
</evidence>
<dbReference type="Pfam" id="PF00356">
    <property type="entry name" value="LacI"/>
    <property type="match status" value="1"/>
</dbReference>
<dbReference type="InterPro" id="IPR010982">
    <property type="entry name" value="Lambda_DNA-bd_dom_sf"/>
</dbReference>
<dbReference type="PANTHER" id="PTHR30146">
    <property type="entry name" value="LACI-RELATED TRANSCRIPTIONAL REPRESSOR"/>
    <property type="match status" value="1"/>
</dbReference>
<dbReference type="CDD" id="cd06307">
    <property type="entry name" value="PBP1_sugar_binding"/>
    <property type="match status" value="1"/>
</dbReference>
<dbReference type="InterPro" id="IPR025997">
    <property type="entry name" value="SBP_2_dom"/>
</dbReference>
<evidence type="ECO:0000259" key="4">
    <source>
        <dbReference type="PROSITE" id="PS50932"/>
    </source>
</evidence>
<dbReference type="SMART" id="SM00354">
    <property type="entry name" value="HTH_LACI"/>
    <property type="match status" value="1"/>
</dbReference>
<keyword evidence="3" id="KW-0804">Transcription</keyword>
<dbReference type="InterPro" id="IPR028082">
    <property type="entry name" value="Peripla_BP_I"/>
</dbReference>
<organism evidence="5 6">
    <name type="scientific">Qingshengfaniella alkalisoli</name>
    <dbReference type="NCBI Taxonomy" id="2599296"/>
    <lineage>
        <taxon>Bacteria</taxon>
        <taxon>Pseudomonadati</taxon>
        <taxon>Pseudomonadota</taxon>
        <taxon>Alphaproteobacteria</taxon>
        <taxon>Rhodobacterales</taxon>
        <taxon>Paracoccaceae</taxon>
        <taxon>Qingshengfaniella</taxon>
    </lineage>
</organism>
<dbReference type="RefSeq" id="WP_146366943.1">
    <property type="nucleotide sequence ID" value="NZ_CP042265.1"/>
</dbReference>
<accession>A0A5B8IBF0</accession>
<dbReference type="Gene3D" id="1.10.260.40">
    <property type="entry name" value="lambda repressor-like DNA-binding domains"/>
    <property type="match status" value="1"/>
</dbReference>
<proteinExistence type="predicted"/>
<protein>
    <submittedName>
        <fullName evidence="5">Substrate-binding domain-containing protein</fullName>
    </submittedName>
</protein>
<evidence type="ECO:0000256" key="2">
    <source>
        <dbReference type="ARBA" id="ARBA00023125"/>
    </source>
</evidence>
<evidence type="ECO:0000256" key="1">
    <source>
        <dbReference type="ARBA" id="ARBA00023015"/>
    </source>
</evidence>
<dbReference type="AlphaFoldDB" id="A0A5B8IBF0"/>
<dbReference type="SUPFAM" id="SSF47413">
    <property type="entry name" value="lambda repressor-like DNA-binding domains"/>
    <property type="match status" value="1"/>
</dbReference>
<dbReference type="GO" id="GO:0003700">
    <property type="term" value="F:DNA-binding transcription factor activity"/>
    <property type="evidence" value="ECO:0007669"/>
    <property type="project" value="TreeGrafter"/>
</dbReference>
<dbReference type="PANTHER" id="PTHR30146:SF152">
    <property type="entry name" value="TRANSCRIPTIONAL REGULATORY PROTEIN"/>
    <property type="match status" value="1"/>
</dbReference>
<keyword evidence="5" id="KW-0614">Plasmid</keyword>
<dbReference type="Pfam" id="PF13407">
    <property type="entry name" value="Peripla_BP_4"/>
    <property type="match status" value="1"/>
</dbReference>
<dbReference type="Proteomes" id="UP000318483">
    <property type="component" value="Plasmid unnamed4"/>
</dbReference>
<dbReference type="SUPFAM" id="SSF53822">
    <property type="entry name" value="Periplasmic binding protein-like I"/>
    <property type="match status" value="1"/>
</dbReference>
<evidence type="ECO:0000256" key="3">
    <source>
        <dbReference type="ARBA" id="ARBA00023163"/>
    </source>
</evidence>
<dbReference type="CDD" id="cd01392">
    <property type="entry name" value="HTH_LacI"/>
    <property type="match status" value="1"/>
</dbReference>
<dbReference type="OrthoDB" id="9805774at2"/>
<dbReference type="KEGG" id="lit:FPZ52_17800"/>
<dbReference type="PROSITE" id="PS50932">
    <property type="entry name" value="HTH_LACI_2"/>
    <property type="match status" value="1"/>
</dbReference>
<evidence type="ECO:0000313" key="5">
    <source>
        <dbReference type="EMBL" id="QDY71529.1"/>
    </source>
</evidence>
<dbReference type="EMBL" id="CP042265">
    <property type="protein sequence ID" value="QDY71529.1"/>
    <property type="molecule type" value="Genomic_DNA"/>
</dbReference>
<keyword evidence="2" id="KW-0238">DNA-binding</keyword>
<dbReference type="Gene3D" id="3.40.50.2300">
    <property type="match status" value="2"/>
</dbReference>
<geneLocation type="plasmid" evidence="5 6">
    <name>unnamed4</name>
</geneLocation>
<name>A0A5B8IBF0_9RHOB</name>
<keyword evidence="1" id="KW-0805">Transcription regulation</keyword>
<gene>
    <name evidence="5" type="ORF">FPZ52_17800</name>
</gene>
<feature type="domain" description="HTH lacI-type" evidence="4">
    <location>
        <begin position="4"/>
        <end position="58"/>
    </location>
</feature>